<dbReference type="InterPro" id="IPR049179">
    <property type="entry name" value="T2SSK_SAM-like_2nd"/>
</dbReference>
<accession>A0ABQ3L959</accession>
<evidence type="ECO:0000256" key="4">
    <source>
        <dbReference type="ARBA" id="ARBA00022475"/>
    </source>
</evidence>
<dbReference type="RefSeq" id="WP_189674863.1">
    <property type="nucleotide sequence ID" value="NZ_BNAQ01000001.1"/>
</dbReference>
<evidence type="ECO:0000256" key="8">
    <source>
        <dbReference type="ARBA" id="ARBA00022989"/>
    </source>
</evidence>
<dbReference type="PANTHER" id="PTHR38831:SF1">
    <property type="entry name" value="TYPE II SECRETION SYSTEM PROTEIN K-RELATED"/>
    <property type="match status" value="1"/>
</dbReference>
<dbReference type="SUPFAM" id="SSF158544">
    <property type="entry name" value="GspK insert domain-like"/>
    <property type="match status" value="2"/>
</dbReference>
<evidence type="ECO:0000256" key="7">
    <source>
        <dbReference type="ARBA" id="ARBA00022927"/>
    </source>
</evidence>
<comment type="caution">
    <text evidence="13">The sequence shown here is derived from an EMBL/GenBank/DDBJ whole genome shotgun (WGS) entry which is preliminary data.</text>
</comment>
<proteinExistence type="inferred from homology"/>
<evidence type="ECO:0000256" key="6">
    <source>
        <dbReference type="ARBA" id="ARBA00022692"/>
    </source>
</evidence>
<dbReference type="SUPFAM" id="SSF54523">
    <property type="entry name" value="Pili subunits"/>
    <property type="match status" value="1"/>
</dbReference>
<dbReference type="PIRSF" id="PIRSF002786">
    <property type="entry name" value="XcpX"/>
    <property type="match status" value="1"/>
</dbReference>
<evidence type="ECO:0000256" key="2">
    <source>
        <dbReference type="ARBA" id="ARBA00007246"/>
    </source>
</evidence>
<keyword evidence="14" id="KW-1185">Reference proteome</keyword>
<evidence type="ECO:0000256" key="1">
    <source>
        <dbReference type="ARBA" id="ARBA00004533"/>
    </source>
</evidence>
<dbReference type="InterPro" id="IPR038072">
    <property type="entry name" value="GspK_central_sf"/>
</dbReference>
<dbReference type="Proteomes" id="UP000652430">
    <property type="component" value="Unassembled WGS sequence"/>
</dbReference>
<evidence type="ECO:0000256" key="9">
    <source>
        <dbReference type="ARBA" id="ARBA00023136"/>
    </source>
</evidence>
<evidence type="ECO:0000259" key="12">
    <source>
        <dbReference type="Pfam" id="PF21687"/>
    </source>
</evidence>
<organism evidence="13 14">
    <name type="scientific">Sphingomonas glacialis</name>
    <dbReference type="NCBI Taxonomy" id="658225"/>
    <lineage>
        <taxon>Bacteria</taxon>
        <taxon>Pseudomonadati</taxon>
        <taxon>Pseudomonadota</taxon>
        <taxon>Alphaproteobacteria</taxon>
        <taxon>Sphingomonadales</taxon>
        <taxon>Sphingomonadaceae</taxon>
        <taxon>Sphingomonas</taxon>
    </lineage>
</organism>
<dbReference type="EMBL" id="BNAQ01000001">
    <property type="protein sequence ID" value="GHH08309.1"/>
    <property type="molecule type" value="Genomic_DNA"/>
</dbReference>
<sequence>MTASVERKPSERGAALLTVLLLVAVIAVLAGTALERLRLATRLGGNAVALDQARAYSFAAETLAVVRVSELLRKSPDKVTLQGGWSGTPYPLPIPNGTATATVVDGGNCFNLNSLVTETPAKSGSYFAYTPAQLQFARLIRLVDPAAASPEAIAAATADWIDSDDSPITGGAEDRDYRGGAQPYRTANTLMTDPSELRAVRGVTRSDYDKLRPWLCTLPVAALSRINVNTLLPEQAPLIAMLRIGLSPEAVRQVLLQRPPLGFATTTAFWAQSAVRSSTGDDAPSQTDVKTTWFSLKVRVALGGATLEQTGLIDATALPARLVSRQWGEPS</sequence>
<comment type="subcellular location">
    <subcellularLocation>
        <location evidence="1 10">Cell inner membrane</location>
    </subcellularLocation>
</comment>
<gene>
    <name evidence="13" type="ORF">GCM10008023_03530</name>
</gene>
<name>A0ABQ3L959_9SPHN</name>
<dbReference type="PANTHER" id="PTHR38831">
    <property type="entry name" value="TYPE II SECRETION SYSTEM PROTEIN K"/>
    <property type="match status" value="1"/>
</dbReference>
<dbReference type="InterPro" id="IPR045584">
    <property type="entry name" value="Pilin-like"/>
</dbReference>
<reference evidence="14" key="1">
    <citation type="journal article" date="2019" name="Int. J. Syst. Evol. Microbiol.">
        <title>The Global Catalogue of Microorganisms (GCM) 10K type strain sequencing project: providing services to taxonomists for standard genome sequencing and annotation.</title>
        <authorList>
            <consortium name="The Broad Institute Genomics Platform"/>
            <consortium name="The Broad Institute Genome Sequencing Center for Infectious Disease"/>
            <person name="Wu L."/>
            <person name="Ma J."/>
        </authorList>
    </citation>
    <scope>NUCLEOTIDE SEQUENCE [LARGE SCALE GENOMIC DNA]</scope>
    <source>
        <strain evidence="14">CGMCC 1.8957</strain>
    </source>
</reference>
<evidence type="ECO:0000313" key="13">
    <source>
        <dbReference type="EMBL" id="GHH08309.1"/>
    </source>
</evidence>
<dbReference type="Pfam" id="PF03934">
    <property type="entry name" value="T2SSK"/>
    <property type="match status" value="1"/>
</dbReference>
<protein>
    <recommendedName>
        <fullName evidence="10">Type II secretion system protein K</fullName>
    </recommendedName>
</protein>
<keyword evidence="7" id="KW-0653">Protein transport</keyword>
<dbReference type="Gene3D" id="1.10.40.60">
    <property type="entry name" value="EpsJ-like"/>
    <property type="match status" value="2"/>
</dbReference>
<keyword evidence="4 10" id="KW-1003">Cell membrane</keyword>
<keyword evidence="9 10" id="KW-0472">Membrane</keyword>
<keyword evidence="6" id="KW-0812">Transmembrane</keyword>
<dbReference type="NCBIfam" id="NF037980">
    <property type="entry name" value="T2SS_GspK"/>
    <property type="match status" value="1"/>
</dbReference>
<keyword evidence="8" id="KW-1133">Transmembrane helix</keyword>
<keyword evidence="3 10" id="KW-0813">Transport</keyword>
<evidence type="ECO:0000256" key="10">
    <source>
        <dbReference type="PIRNR" id="PIRNR002786"/>
    </source>
</evidence>
<feature type="domain" description="T2SS protein K first SAM-like" evidence="12">
    <location>
        <begin position="108"/>
        <end position="219"/>
    </location>
</feature>
<evidence type="ECO:0000259" key="11">
    <source>
        <dbReference type="Pfam" id="PF03934"/>
    </source>
</evidence>
<dbReference type="InterPro" id="IPR005628">
    <property type="entry name" value="GspK"/>
</dbReference>
<dbReference type="InterPro" id="IPR049031">
    <property type="entry name" value="T2SSK_SAM-like_1st"/>
</dbReference>
<feature type="domain" description="T2SS protein K second SAM-like" evidence="11">
    <location>
        <begin position="226"/>
        <end position="284"/>
    </location>
</feature>
<dbReference type="Pfam" id="PF21687">
    <property type="entry name" value="T2SSK_1st"/>
    <property type="match status" value="1"/>
</dbReference>
<comment type="similarity">
    <text evidence="2 10">Belongs to the GSP K family.</text>
</comment>
<keyword evidence="5 10" id="KW-0997">Cell inner membrane</keyword>
<evidence type="ECO:0000256" key="3">
    <source>
        <dbReference type="ARBA" id="ARBA00022448"/>
    </source>
</evidence>
<evidence type="ECO:0000313" key="14">
    <source>
        <dbReference type="Proteomes" id="UP000652430"/>
    </source>
</evidence>
<dbReference type="Gene3D" id="3.30.1300.30">
    <property type="entry name" value="GSPII I/J protein-like"/>
    <property type="match status" value="1"/>
</dbReference>
<evidence type="ECO:0000256" key="5">
    <source>
        <dbReference type="ARBA" id="ARBA00022519"/>
    </source>
</evidence>